<dbReference type="GO" id="GO:0046677">
    <property type="term" value="P:response to antibiotic"/>
    <property type="evidence" value="ECO:0007669"/>
    <property type="project" value="UniProtKB-UniRule"/>
</dbReference>
<name>A0A6N8FY17_9CHRO</name>
<dbReference type="EMBL" id="NAPY01000030">
    <property type="protein sequence ID" value="MUL38028.1"/>
    <property type="molecule type" value="Genomic_DNA"/>
</dbReference>
<dbReference type="InterPro" id="IPR045155">
    <property type="entry name" value="Beta-lactam_cat"/>
</dbReference>
<dbReference type="GO" id="GO:0030655">
    <property type="term" value="P:beta-lactam antibiotic catabolic process"/>
    <property type="evidence" value="ECO:0007669"/>
    <property type="project" value="InterPro"/>
</dbReference>
<dbReference type="Proteomes" id="UP000441797">
    <property type="component" value="Unassembled WGS sequence"/>
</dbReference>
<dbReference type="Gene3D" id="3.40.710.10">
    <property type="entry name" value="DD-peptidase/beta-lactamase superfamily"/>
    <property type="match status" value="1"/>
</dbReference>
<dbReference type="PROSITE" id="PS00146">
    <property type="entry name" value="BETA_LACTAMASE_A"/>
    <property type="match status" value="1"/>
</dbReference>
<evidence type="ECO:0000256" key="3">
    <source>
        <dbReference type="ARBA" id="ARBA00022801"/>
    </source>
</evidence>
<gene>
    <name evidence="7" type="ORF">BWI75_17255</name>
</gene>
<evidence type="ECO:0000313" key="7">
    <source>
        <dbReference type="EMBL" id="MUL38028.1"/>
    </source>
</evidence>
<keyword evidence="4 5" id="KW-0046">Antibiotic resistance</keyword>
<dbReference type="InterPro" id="IPR023650">
    <property type="entry name" value="Beta-lactam_class-A_AS"/>
</dbReference>
<evidence type="ECO:0000256" key="5">
    <source>
        <dbReference type="RuleBase" id="RU361140"/>
    </source>
</evidence>
<dbReference type="RefSeq" id="WP_105219995.1">
    <property type="nucleotide sequence ID" value="NZ_CAWNSU010000051.1"/>
</dbReference>
<comment type="catalytic activity">
    <reaction evidence="5">
        <text>a beta-lactam + H2O = a substituted beta-amino acid</text>
        <dbReference type="Rhea" id="RHEA:20401"/>
        <dbReference type="ChEBI" id="CHEBI:15377"/>
        <dbReference type="ChEBI" id="CHEBI:35627"/>
        <dbReference type="ChEBI" id="CHEBI:140347"/>
        <dbReference type="EC" id="3.5.2.6"/>
    </reaction>
</comment>
<dbReference type="AlphaFoldDB" id="A0A6N8FY17"/>
<dbReference type="GO" id="GO:0008800">
    <property type="term" value="F:beta-lactamase activity"/>
    <property type="evidence" value="ECO:0007669"/>
    <property type="project" value="UniProtKB-UniRule"/>
</dbReference>
<dbReference type="InterPro" id="IPR012338">
    <property type="entry name" value="Beta-lactam/transpept-like"/>
</dbReference>
<dbReference type="OrthoDB" id="9775096at2"/>
<accession>A0A6N8FY17</accession>
<feature type="domain" description="Beta-lactamase class A catalytic" evidence="6">
    <location>
        <begin position="72"/>
        <end position="298"/>
    </location>
</feature>
<protein>
    <recommendedName>
        <fullName evidence="2 5">Beta-lactamase</fullName>
        <ecNumber evidence="2 5">3.5.2.6</ecNumber>
    </recommendedName>
</protein>
<comment type="similarity">
    <text evidence="1 5">Belongs to the class-A beta-lactamase family.</text>
</comment>
<keyword evidence="3 5" id="KW-0378">Hydrolase</keyword>
<dbReference type="InterPro" id="IPR000871">
    <property type="entry name" value="Beta-lactam_class-A"/>
</dbReference>
<evidence type="ECO:0000313" key="8">
    <source>
        <dbReference type="Proteomes" id="UP000441797"/>
    </source>
</evidence>
<evidence type="ECO:0000256" key="1">
    <source>
        <dbReference type="ARBA" id="ARBA00009009"/>
    </source>
</evidence>
<dbReference type="PANTHER" id="PTHR35333:SF3">
    <property type="entry name" value="BETA-LACTAMASE-TYPE TRANSPEPTIDASE FOLD CONTAINING PROTEIN"/>
    <property type="match status" value="1"/>
</dbReference>
<comment type="caution">
    <text evidence="7">The sequence shown here is derived from an EMBL/GenBank/DDBJ whole genome shotgun (WGS) entry which is preliminary data.</text>
</comment>
<sequence>MIQATTKKVWLCIFCLSLLTVGCTGNNSSSRADNQDSQTNAPQEVVASNTNNDNELQDQIEQISHAAQGRVGVTATVLETGESVALNGDQRFPMQSVYKFPIGMAVLAQVDQGKLKLDQRVRVEISDFVSDLQHSPIRDENPQGVELNLAELLKYMVSESDGTACDVLLKLVGGPEAVTQYLRDLGVDGIVVANTEKEIGQDKTVQYRNYATPDATAVLLRALYEGRGLSESSQALLLRLMTETPTGLKRIKGLLPDGTAVAHKTGTSRTIDEVTAATNDVGIVSLPNKQHLAIAVFVSDSTADDAIREEVIAKVARAAWDEWSK</sequence>
<dbReference type="EC" id="3.5.2.6" evidence="2 5"/>
<dbReference type="PANTHER" id="PTHR35333">
    <property type="entry name" value="BETA-LACTAMASE"/>
    <property type="match status" value="1"/>
</dbReference>
<evidence type="ECO:0000256" key="4">
    <source>
        <dbReference type="ARBA" id="ARBA00023251"/>
    </source>
</evidence>
<evidence type="ECO:0000259" key="6">
    <source>
        <dbReference type="Pfam" id="PF13354"/>
    </source>
</evidence>
<evidence type="ECO:0000256" key="2">
    <source>
        <dbReference type="ARBA" id="ARBA00012865"/>
    </source>
</evidence>
<reference evidence="7 8" key="1">
    <citation type="journal article" date="2019" name="Front. Microbiol.">
        <title>Genomic Features for Desiccation Tolerance and Sugar Biosynthesis in the Extremophile Gloeocapsopsis sp. UTEX B3054.</title>
        <authorList>
            <person name="Urrejola C."/>
            <person name="Alcorta J."/>
            <person name="Salas L."/>
            <person name="Vasquez M."/>
            <person name="Polz M.F."/>
            <person name="Vicuna R."/>
            <person name="Diez B."/>
        </authorList>
    </citation>
    <scope>NUCLEOTIDE SEQUENCE [LARGE SCALE GENOMIC DNA]</scope>
    <source>
        <strain evidence="7 8">1H9</strain>
    </source>
</reference>
<dbReference type="PRINTS" id="PR00118">
    <property type="entry name" value="BLACTAMASEA"/>
</dbReference>
<organism evidence="7 8">
    <name type="scientific">Gloeocapsopsis dulcis AAB1 = 1H9</name>
    <dbReference type="NCBI Taxonomy" id="1433147"/>
    <lineage>
        <taxon>Bacteria</taxon>
        <taxon>Bacillati</taxon>
        <taxon>Cyanobacteriota</taxon>
        <taxon>Cyanophyceae</taxon>
        <taxon>Oscillatoriophycideae</taxon>
        <taxon>Chroococcales</taxon>
        <taxon>Chroococcaceae</taxon>
        <taxon>Gloeocapsopsis</taxon>
        <taxon>Gloeocapsopsis dulcis</taxon>
    </lineage>
</organism>
<dbReference type="SUPFAM" id="SSF56601">
    <property type="entry name" value="beta-lactamase/transpeptidase-like"/>
    <property type="match status" value="1"/>
</dbReference>
<dbReference type="NCBIfam" id="NF033103">
    <property type="entry name" value="bla_class_A"/>
    <property type="match status" value="1"/>
</dbReference>
<dbReference type="NCBIfam" id="NF012099">
    <property type="entry name" value="SubclassA2"/>
    <property type="match status" value="1"/>
</dbReference>
<proteinExistence type="inferred from homology"/>
<keyword evidence="8" id="KW-1185">Reference proteome</keyword>
<dbReference type="PROSITE" id="PS51257">
    <property type="entry name" value="PROKAR_LIPOPROTEIN"/>
    <property type="match status" value="1"/>
</dbReference>
<dbReference type="Pfam" id="PF13354">
    <property type="entry name" value="Beta-lactamase2"/>
    <property type="match status" value="1"/>
</dbReference>